<dbReference type="PRINTS" id="PR00080">
    <property type="entry name" value="SDRFAMILY"/>
</dbReference>
<dbReference type="EMBL" id="JTDI01000005">
    <property type="protein sequence ID" value="KHK90258.1"/>
    <property type="molecule type" value="Genomic_DNA"/>
</dbReference>
<name>A0A0B1ZM37_9SPHN</name>
<evidence type="ECO:0000313" key="5">
    <source>
        <dbReference type="Proteomes" id="UP000031057"/>
    </source>
</evidence>
<evidence type="ECO:0000259" key="3">
    <source>
        <dbReference type="SMART" id="SM00822"/>
    </source>
</evidence>
<comment type="similarity">
    <text evidence="1">Belongs to the short-chain dehydrogenases/reductases (SDR) family.</text>
</comment>
<organism evidence="4 5">
    <name type="scientific">Novosphingobium malaysiense</name>
    <dbReference type="NCBI Taxonomy" id="1348853"/>
    <lineage>
        <taxon>Bacteria</taxon>
        <taxon>Pseudomonadati</taxon>
        <taxon>Pseudomonadota</taxon>
        <taxon>Alphaproteobacteria</taxon>
        <taxon>Sphingomonadales</taxon>
        <taxon>Sphingomonadaceae</taxon>
        <taxon>Novosphingobium</taxon>
    </lineage>
</organism>
<dbReference type="RefSeq" id="WP_039286413.1">
    <property type="nucleotide sequence ID" value="NZ_JTDI01000005.1"/>
</dbReference>
<dbReference type="CDD" id="cd05233">
    <property type="entry name" value="SDR_c"/>
    <property type="match status" value="1"/>
</dbReference>
<keyword evidence="2" id="KW-0560">Oxidoreductase</keyword>
<dbReference type="InterPro" id="IPR057326">
    <property type="entry name" value="KR_dom"/>
</dbReference>
<sequence length="252" mass="26406">MGRLEGKVALVTGAGTGIGQGIAQAFAAEGAFVVIAARREAKLLETVSFDPGRISHVCMDLTNREDRIRAVEAAAERHGRLDILVNNAGSQISKPFAEQTEDEIAEVFNTNLISTAQLIQRALPHLREVGGNVVNISSTAGRFTQFPSSGMTMYSATRGGMNQLTRSLATELGPMGVRINAVAPGLTVGEVSGATLLADPAMLSTLEGMTPLGRVGQPADIARAVLFLASDEAEWITGQILDSSGGWWMGGG</sequence>
<dbReference type="PRINTS" id="PR00081">
    <property type="entry name" value="GDHRDH"/>
</dbReference>
<evidence type="ECO:0000256" key="1">
    <source>
        <dbReference type="ARBA" id="ARBA00006484"/>
    </source>
</evidence>
<dbReference type="STRING" id="1348853.LK12_16600"/>
<gene>
    <name evidence="4" type="ORF">LK12_16600</name>
</gene>
<dbReference type="Gene3D" id="3.40.50.720">
    <property type="entry name" value="NAD(P)-binding Rossmann-like Domain"/>
    <property type="match status" value="1"/>
</dbReference>
<evidence type="ECO:0000256" key="2">
    <source>
        <dbReference type="ARBA" id="ARBA00023002"/>
    </source>
</evidence>
<dbReference type="Proteomes" id="UP000031057">
    <property type="component" value="Unassembled WGS sequence"/>
</dbReference>
<comment type="caution">
    <text evidence="4">The sequence shown here is derived from an EMBL/GenBank/DDBJ whole genome shotgun (WGS) entry which is preliminary data.</text>
</comment>
<protein>
    <recommendedName>
        <fullName evidence="3">Ketoreductase domain-containing protein</fullName>
    </recommendedName>
</protein>
<dbReference type="GO" id="GO:0016491">
    <property type="term" value="F:oxidoreductase activity"/>
    <property type="evidence" value="ECO:0007669"/>
    <property type="project" value="UniProtKB-KW"/>
</dbReference>
<evidence type="ECO:0000313" key="4">
    <source>
        <dbReference type="EMBL" id="KHK90258.1"/>
    </source>
</evidence>
<proteinExistence type="inferred from homology"/>
<dbReference type="NCBIfam" id="NF005559">
    <property type="entry name" value="PRK07231.1"/>
    <property type="match status" value="1"/>
</dbReference>
<dbReference type="PANTHER" id="PTHR43639:SF1">
    <property type="entry name" value="SHORT-CHAIN DEHYDROGENASE_REDUCTASE FAMILY PROTEIN"/>
    <property type="match status" value="1"/>
</dbReference>
<dbReference type="InterPro" id="IPR036291">
    <property type="entry name" value="NAD(P)-bd_dom_sf"/>
</dbReference>
<dbReference type="FunFam" id="3.40.50.720:FF:000084">
    <property type="entry name" value="Short-chain dehydrogenase reductase"/>
    <property type="match status" value="1"/>
</dbReference>
<keyword evidence="5" id="KW-1185">Reference proteome</keyword>
<feature type="domain" description="Ketoreductase" evidence="3">
    <location>
        <begin position="7"/>
        <end position="185"/>
    </location>
</feature>
<dbReference type="PANTHER" id="PTHR43639">
    <property type="entry name" value="OXIDOREDUCTASE, SHORT-CHAIN DEHYDROGENASE/REDUCTASE FAMILY (AFU_ORTHOLOGUE AFUA_5G02870)"/>
    <property type="match status" value="1"/>
</dbReference>
<dbReference type="AlphaFoldDB" id="A0A0B1ZM37"/>
<dbReference type="Pfam" id="PF13561">
    <property type="entry name" value="adh_short_C2"/>
    <property type="match status" value="1"/>
</dbReference>
<dbReference type="SUPFAM" id="SSF51735">
    <property type="entry name" value="NAD(P)-binding Rossmann-fold domains"/>
    <property type="match status" value="1"/>
</dbReference>
<dbReference type="InterPro" id="IPR002347">
    <property type="entry name" value="SDR_fam"/>
</dbReference>
<dbReference type="SMART" id="SM00822">
    <property type="entry name" value="PKS_KR"/>
    <property type="match status" value="1"/>
</dbReference>
<accession>A0A0B1ZM37</accession>
<reference evidence="4 5" key="1">
    <citation type="submission" date="2014-10" db="EMBL/GenBank/DDBJ databases">
        <title>Genome sequence of Novosphingobium malaysiense MUSC 273(T).</title>
        <authorList>
            <person name="Lee L.-H."/>
        </authorList>
    </citation>
    <scope>NUCLEOTIDE SEQUENCE [LARGE SCALE GENOMIC DNA]</scope>
    <source>
        <strain evidence="4 5">MUSC 273</strain>
    </source>
</reference>